<organism evidence="5 6">
    <name type="scientific">Gymnopus androsaceus JB14</name>
    <dbReference type="NCBI Taxonomy" id="1447944"/>
    <lineage>
        <taxon>Eukaryota</taxon>
        <taxon>Fungi</taxon>
        <taxon>Dikarya</taxon>
        <taxon>Basidiomycota</taxon>
        <taxon>Agaricomycotina</taxon>
        <taxon>Agaricomycetes</taxon>
        <taxon>Agaricomycetidae</taxon>
        <taxon>Agaricales</taxon>
        <taxon>Marasmiineae</taxon>
        <taxon>Omphalotaceae</taxon>
        <taxon>Gymnopus</taxon>
    </lineage>
</organism>
<dbReference type="InterPro" id="IPR001138">
    <property type="entry name" value="Zn2Cys6_DnaBD"/>
</dbReference>
<feature type="compositionally biased region" description="Acidic residues" evidence="3">
    <location>
        <begin position="146"/>
        <end position="155"/>
    </location>
</feature>
<dbReference type="AlphaFoldDB" id="A0A6A4HBV4"/>
<dbReference type="InterPro" id="IPR050987">
    <property type="entry name" value="AtrR-like"/>
</dbReference>
<dbReference type="OrthoDB" id="4456959at2759"/>
<protein>
    <recommendedName>
        <fullName evidence="4">Zn(2)-C6 fungal-type domain-containing protein</fullName>
    </recommendedName>
</protein>
<keyword evidence="6" id="KW-1185">Reference proteome</keyword>
<dbReference type="PROSITE" id="PS00463">
    <property type="entry name" value="ZN2_CY6_FUNGAL_1"/>
    <property type="match status" value="1"/>
</dbReference>
<dbReference type="CDD" id="cd12148">
    <property type="entry name" value="fungal_TF_MHR"/>
    <property type="match status" value="1"/>
</dbReference>
<dbReference type="Proteomes" id="UP000799118">
    <property type="component" value="Unassembled WGS sequence"/>
</dbReference>
<dbReference type="Gene3D" id="4.10.240.10">
    <property type="entry name" value="Zn(2)-C6 fungal-type DNA-binding domain"/>
    <property type="match status" value="1"/>
</dbReference>
<feature type="region of interest" description="Disordered" evidence="3">
    <location>
        <begin position="651"/>
        <end position="674"/>
    </location>
</feature>
<evidence type="ECO:0000259" key="4">
    <source>
        <dbReference type="PROSITE" id="PS50048"/>
    </source>
</evidence>
<dbReference type="Pfam" id="PF04082">
    <property type="entry name" value="Fungal_trans"/>
    <property type="match status" value="1"/>
</dbReference>
<dbReference type="Pfam" id="PF00172">
    <property type="entry name" value="Zn_clus"/>
    <property type="match status" value="1"/>
</dbReference>
<keyword evidence="1" id="KW-0479">Metal-binding</keyword>
<dbReference type="SMART" id="SM00066">
    <property type="entry name" value="GAL4"/>
    <property type="match status" value="1"/>
</dbReference>
<feature type="domain" description="Zn(2)-C6 fungal-type" evidence="4">
    <location>
        <begin position="25"/>
        <end position="57"/>
    </location>
</feature>
<dbReference type="GO" id="GO:0003677">
    <property type="term" value="F:DNA binding"/>
    <property type="evidence" value="ECO:0007669"/>
    <property type="project" value="InterPro"/>
</dbReference>
<dbReference type="GO" id="GO:0000981">
    <property type="term" value="F:DNA-binding transcription factor activity, RNA polymerase II-specific"/>
    <property type="evidence" value="ECO:0007669"/>
    <property type="project" value="InterPro"/>
</dbReference>
<evidence type="ECO:0000256" key="1">
    <source>
        <dbReference type="ARBA" id="ARBA00022723"/>
    </source>
</evidence>
<dbReference type="PANTHER" id="PTHR46910:SF38">
    <property type="entry name" value="ZN(2)-C6 FUNGAL-TYPE DOMAIN-CONTAINING PROTEIN"/>
    <property type="match status" value="1"/>
</dbReference>
<keyword evidence="2" id="KW-0539">Nucleus</keyword>
<evidence type="ECO:0000313" key="5">
    <source>
        <dbReference type="EMBL" id="KAE9394585.1"/>
    </source>
</evidence>
<dbReference type="CDD" id="cd00067">
    <property type="entry name" value="GAL4"/>
    <property type="match status" value="1"/>
</dbReference>
<gene>
    <name evidence="5" type="ORF">BT96DRAFT_998390</name>
</gene>
<dbReference type="GO" id="GO:0006351">
    <property type="term" value="P:DNA-templated transcription"/>
    <property type="evidence" value="ECO:0007669"/>
    <property type="project" value="InterPro"/>
</dbReference>
<proteinExistence type="predicted"/>
<name>A0A6A4HBV4_9AGAR</name>
<dbReference type="SUPFAM" id="SSF57701">
    <property type="entry name" value="Zn2/Cys6 DNA-binding domain"/>
    <property type="match status" value="1"/>
</dbReference>
<dbReference type="SMART" id="SM00906">
    <property type="entry name" value="Fungal_trans"/>
    <property type="match status" value="1"/>
</dbReference>
<accession>A0A6A4HBV4</accession>
<dbReference type="InterPro" id="IPR036864">
    <property type="entry name" value="Zn2-C6_fun-type_DNA-bd_sf"/>
</dbReference>
<evidence type="ECO:0000256" key="3">
    <source>
        <dbReference type="SAM" id="MobiDB-lite"/>
    </source>
</evidence>
<evidence type="ECO:0000313" key="6">
    <source>
        <dbReference type="Proteomes" id="UP000799118"/>
    </source>
</evidence>
<dbReference type="GO" id="GO:0008270">
    <property type="term" value="F:zinc ion binding"/>
    <property type="evidence" value="ECO:0007669"/>
    <property type="project" value="InterPro"/>
</dbReference>
<dbReference type="PANTHER" id="PTHR46910">
    <property type="entry name" value="TRANSCRIPTION FACTOR PDR1"/>
    <property type="match status" value="1"/>
</dbReference>
<dbReference type="EMBL" id="ML769547">
    <property type="protein sequence ID" value="KAE9394585.1"/>
    <property type="molecule type" value="Genomic_DNA"/>
</dbReference>
<sequence>MSDSEDSDGPSISVNKARKRRAIKACDECHRRKVKCEESSIPEICSNCLGLGIECTHFVQKKKRGPKTKLNQAEQPSDIKSLISTILSAPKTVVIPKDESLMREMLVSLASYGRNLEKQLEQALEQRSSSSPPPPPVSKPSPFSDTSEDVDDPEESLTLQVKSLSLDDEFYNRHERAVILCFFTALSIRDEANGGSSAKTISVGTRRSEFWVRAPWHRFLPEPEDPTYVFPQPDLFRDLLTLYFEKQHIVYPVLHRQTFERQVYVDQLHLTDRRFGAVVLAVCALGSKVSNDPRTLADGTKDLRSAGWRYFEQIRLMKTRFTGASSLYDIQLYSVLGRNLLIPDSSIRYSLVLDWTWYTAAQEVGAHRKGNVTKKPAQTRLEQEMWKRAFWSIISTDLYMCIALGRPRSTREDDFDLEFPPECDDEYWEIPSNPQMEFTQPIGKPSHMSYWHHFMKLLRIAGLVKDHLFTTRKAAPWLDSSPENTNKIVMELDSALNSWVDELPEHLKWDPNRSDEILFAQTVMMHSNYYWVQIQIHKLFIRPGPLSTGNFPSLAICTNASRAFIHMLDVYMARPEMPLLPNYMAPTFVAATMLLINLWTSIRVKSSYDPRNDMNDVSNCLKHLAKYETRYEYAGRLFDILEAVISVSQMPPPPQKDSLKRTRDFQTSQPHPMEEDFKRQYAGSQRAFNALQSPTFSGLDQIASNTGAGAFHQPTAPGSLFDPFYAINVAAPVQQQSFDVHQPQNPQSYGFGSSSSGADPLSGLDYPVAFSAGPGAGASTWGEPNQEDWTSFMSKVDELLNFVSPEGL</sequence>
<evidence type="ECO:0000256" key="2">
    <source>
        <dbReference type="ARBA" id="ARBA00023242"/>
    </source>
</evidence>
<reference evidence="5" key="1">
    <citation type="journal article" date="2019" name="Environ. Microbiol.">
        <title>Fungal ecological strategies reflected in gene transcription - a case study of two litter decomposers.</title>
        <authorList>
            <person name="Barbi F."/>
            <person name="Kohler A."/>
            <person name="Barry K."/>
            <person name="Baskaran P."/>
            <person name="Daum C."/>
            <person name="Fauchery L."/>
            <person name="Ihrmark K."/>
            <person name="Kuo A."/>
            <person name="LaButti K."/>
            <person name="Lipzen A."/>
            <person name="Morin E."/>
            <person name="Grigoriev I.V."/>
            <person name="Henrissat B."/>
            <person name="Lindahl B."/>
            <person name="Martin F."/>
        </authorList>
    </citation>
    <scope>NUCLEOTIDE SEQUENCE</scope>
    <source>
        <strain evidence="5">JB14</strain>
    </source>
</reference>
<dbReference type="InterPro" id="IPR007219">
    <property type="entry name" value="XnlR_reg_dom"/>
</dbReference>
<dbReference type="PROSITE" id="PS50048">
    <property type="entry name" value="ZN2_CY6_FUNGAL_2"/>
    <property type="match status" value="1"/>
</dbReference>
<feature type="region of interest" description="Disordered" evidence="3">
    <location>
        <begin position="120"/>
        <end position="156"/>
    </location>
</feature>